<dbReference type="AlphaFoldDB" id="A0A7J0C0W6"/>
<accession>A0A7J0C0W6</accession>
<protein>
    <submittedName>
        <fullName evidence="1">Uncharacterized protein</fullName>
    </submittedName>
</protein>
<sequence length="102" mass="11017">MYEGVAGATLASMNHLPPPAEELALLDRELVRLDARRVQLLHRRTWLLGVLQQPATPLPPFPAHPVPPAAGRYAAPLRPGAPAGQPRPAVRRTCCCPWAACC</sequence>
<dbReference type="Proteomes" id="UP000498980">
    <property type="component" value="Unassembled WGS sequence"/>
</dbReference>
<comment type="caution">
    <text evidence="1">The sequence shown here is derived from an EMBL/GenBank/DDBJ whole genome shotgun (WGS) entry which is preliminary data.</text>
</comment>
<gene>
    <name evidence="1" type="ORF">Sfulv_08390</name>
</gene>
<name>A0A7J0C0W6_9ACTN</name>
<evidence type="ECO:0000313" key="2">
    <source>
        <dbReference type="Proteomes" id="UP000498980"/>
    </source>
</evidence>
<dbReference type="EMBL" id="BLWC01000001">
    <property type="protein sequence ID" value="GFM96028.1"/>
    <property type="molecule type" value="Genomic_DNA"/>
</dbReference>
<organism evidence="1 2">
    <name type="scientific">Streptomyces fulvorobeus</name>
    <dbReference type="NCBI Taxonomy" id="284028"/>
    <lineage>
        <taxon>Bacteria</taxon>
        <taxon>Bacillati</taxon>
        <taxon>Actinomycetota</taxon>
        <taxon>Actinomycetes</taxon>
        <taxon>Kitasatosporales</taxon>
        <taxon>Streptomycetaceae</taxon>
        <taxon>Streptomyces</taxon>
    </lineage>
</organism>
<keyword evidence="2" id="KW-1185">Reference proteome</keyword>
<proteinExistence type="predicted"/>
<evidence type="ECO:0000313" key="1">
    <source>
        <dbReference type="EMBL" id="GFM96028.1"/>
    </source>
</evidence>
<reference evidence="1 2" key="1">
    <citation type="submission" date="2020-05" db="EMBL/GenBank/DDBJ databases">
        <title>Whole genome shotgun sequence of Streptomyces fulvorobeus NBRC 15897.</title>
        <authorList>
            <person name="Komaki H."/>
            <person name="Tamura T."/>
        </authorList>
    </citation>
    <scope>NUCLEOTIDE SEQUENCE [LARGE SCALE GENOMIC DNA]</scope>
    <source>
        <strain evidence="1 2">NBRC 15897</strain>
    </source>
</reference>